<comment type="similarity">
    <text evidence="4">Belongs to the diacylglycerol acyltransferase family.</text>
</comment>
<protein>
    <recommendedName>
        <fullName evidence="5">diacylglycerol O-acyltransferase</fullName>
        <ecNumber evidence="5">2.3.1.20</ecNumber>
    </recommendedName>
</protein>
<dbReference type="EC" id="2.3.1.20" evidence="5"/>
<evidence type="ECO:0000256" key="15">
    <source>
        <dbReference type="ARBA" id="ARBA00048109"/>
    </source>
</evidence>
<keyword evidence="9" id="KW-0319">Glycerol metabolism</keyword>
<dbReference type="Proteomes" id="UP000322225">
    <property type="component" value="Chromosome 10"/>
</dbReference>
<dbReference type="PANTHER" id="PTHR12317:SF0">
    <property type="entry name" value="ACYLTRANSFERASE"/>
    <property type="match status" value="1"/>
</dbReference>
<evidence type="ECO:0000313" key="18">
    <source>
        <dbReference type="EMBL" id="WWD21223.1"/>
    </source>
</evidence>
<dbReference type="KEGG" id="ksn:43588345"/>
<dbReference type="GO" id="GO:0005789">
    <property type="term" value="C:endoplasmic reticulum membrane"/>
    <property type="evidence" value="ECO:0007669"/>
    <property type="project" value="UniProtKB-SubCell"/>
</dbReference>
<dbReference type="GO" id="GO:0019432">
    <property type="term" value="P:triglyceride biosynthetic process"/>
    <property type="evidence" value="ECO:0007669"/>
    <property type="project" value="TreeGrafter"/>
</dbReference>
<reference evidence="18" key="1">
    <citation type="submission" date="2017-08" db="EMBL/GenBank/DDBJ databases">
        <authorList>
            <person name="Cuomo C."/>
            <person name="Billmyre B."/>
            <person name="Heitman J."/>
        </authorList>
    </citation>
    <scope>NUCLEOTIDE SEQUENCE</scope>
    <source>
        <strain evidence="18">CBS 12478</strain>
    </source>
</reference>
<keyword evidence="14" id="KW-0012">Acyltransferase</keyword>
<keyword evidence="7" id="KW-0808">Transferase</keyword>
<comment type="pathway">
    <text evidence="2">Glycerolipid metabolism; triacylglycerol biosynthesis.</text>
</comment>
<keyword evidence="13 17" id="KW-0472">Membrane</keyword>
<evidence type="ECO:0000256" key="12">
    <source>
        <dbReference type="ARBA" id="ARBA00023098"/>
    </source>
</evidence>
<evidence type="ECO:0000256" key="4">
    <source>
        <dbReference type="ARBA" id="ARBA00005420"/>
    </source>
</evidence>
<dbReference type="InterPro" id="IPR007130">
    <property type="entry name" value="DAGAT"/>
</dbReference>
<keyword evidence="12" id="KW-0443">Lipid metabolism</keyword>
<keyword evidence="6" id="KW-0444">Lipid biosynthesis</keyword>
<organism evidence="18 19">
    <name type="scientific">Kwoniella shandongensis</name>
    <dbReference type="NCBI Taxonomy" id="1734106"/>
    <lineage>
        <taxon>Eukaryota</taxon>
        <taxon>Fungi</taxon>
        <taxon>Dikarya</taxon>
        <taxon>Basidiomycota</taxon>
        <taxon>Agaricomycotina</taxon>
        <taxon>Tremellomycetes</taxon>
        <taxon>Tremellales</taxon>
        <taxon>Cryptococcaceae</taxon>
        <taxon>Kwoniella</taxon>
    </lineage>
</organism>
<evidence type="ECO:0000256" key="16">
    <source>
        <dbReference type="SAM" id="MobiDB-lite"/>
    </source>
</evidence>
<dbReference type="RefSeq" id="XP_031861443.2">
    <property type="nucleotide sequence ID" value="XM_032004212.2"/>
</dbReference>
<evidence type="ECO:0000256" key="13">
    <source>
        <dbReference type="ARBA" id="ARBA00023136"/>
    </source>
</evidence>
<gene>
    <name evidence="18" type="ORF">CI109_105707</name>
</gene>
<proteinExistence type="inferred from homology"/>
<dbReference type="GeneID" id="43588345"/>
<evidence type="ECO:0000256" key="8">
    <source>
        <dbReference type="ARBA" id="ARBA00022692"/>
    </source>
</evidence>
<comment type="pathway">
    <text evidence="3">Lipid metabolism.</text>
</comment>
<evidence type="ECO:0000256" key="11">
    <source>
        <dbReference type="ARBA" id="ARBA00022989"/>
    </source>
</evidence>
<feature type="compositionally biased region" description="Low complexity" evidence="16">
    <location>
        <begin position="91"/>
        <end position="101"/>
    </location>
</feature>
<dbReference type="EMBL" id="CP144060">
    <property type="protein sequence ID" value="WWD21223.1"/>
    <property type="molecule type" value="Genomic_DNA"/>
</dbReference>
<reference evidence="18" key="2">
    <citation type="submission" date="2024-01" db="EMBL/GenBank/DDBJ databases">
        <title>Comparative genomics of Cryptococcus and Kwoniella reveals pathogenesis evolution and contrasting modes of karyotype evolution via chromosome fusion or intercentromeric recombination.</title>
        <authorList>
            <person name="Coelho M.A."/>
            <person name="David-Palma M."/>
            <person name="Shea T."/>
            <person name="Bowers K."/>
            <person name="McGinley-Smith S."/>
            <person name="Mohammad A.W."/>
            <person name="Gnirke A."/>
            <person name="Yurkov A.M."/>
            <person name="Nowrousian M."/>
            <person name="Sun S."/>
            <person name="Cuomo C.A."/>
            <person name="Heitman J."/>
        </authorList>
    </citation>
    <scope>NUCLEOTIDE SEQUENCE</scope>
    <source>
        <strain evidence="18">CBS 12478</strain>
    </source>
</reference>
<dbReference type="AlphaFoldDB" id="A0AAJ8LKW0"/>
<feature type="compositionally biased region" description="Acidic residues" evidence="16">
    <location>
        <begin position="104"/>
        <end position="113"/>
    </location>
</feature>
<comment type="catalytic activity">
    <reaction evidence="15">
        <text>an acyl-CoA + a 1,2-diacyl-sn-glycerol = a triacyl-sn-glycerol + CoA</text>
        <dbReference type="Rhea" id="RHEA:10868"/>
        <dbReference type="ChEBI" id="CHEBI:17815"/>
        <dbReference type="ChEBI" id="CHEBI:57287"/>
        <dbReference type="ChEBI" id="CHEBI:58342"/>
        <dbReference type="ChEBI" id="CHEBI:64615"/>
        <dbReference type="EC" id="2.3.1.20"/>
    </reaction>
</comment>
<dbReference type="GO" id="GO:0004144">
    <property type="term" value="F:diacylglycerol O-acyltransferase activity"/>
    <property type="evidence" value="ECO:0007669"/>
    <property type="project" value="UniProtKB-EC"/>
</dbReference>
<evidence type="ECO:0000313" key="19">
    <source>
        <dbReference type="Proteomes" id="UP000322225"/>
    </source>
</evidence>
<keyword evidence="19" id="KW-1185">Reference proteome</keyword>
<dbReference type="Pfam" id="PF03982">
    <property type="entry name" value="DAGAT"/>
    <property type="match status" value="1"/>
</dbReference>
<dbReference type="PANTHER" id="PTHR12317">
    <property type="entry name" value="DIACYLGLYCEROL O-ACYLTRANSFERASE"/>
    <property type="match status" value="1"/>
</dbReference>
<dbReference type="GO" id="GO:0006071">
    <property type="term" value="P:glycerol metabolic process"/>
    <property type="evidence" value="ECO:0007669"/>
    <property type="project" value="UniProtKB-KW"/>
</dbReference>
<keyword evidence="11 17" id="KW-1133">Transmembrane helix</keyword>
<feature type="region of interest" description="Disordered" evidence="16">
    <location>
        <begin position="1"/>
        <end position="33"/>
    </location>
</feature>
<evidence type="ECO:0000256" key="9">
    <source>
        <dbReference type="ARBA" id="ARBA00022798"/>
    </source>
</evidence>
<accession>A0AAJ8LKW0</accession>
<dbReference type="CDD" id="cd07987">
    <property type="entry name" value="LPLAT_MGAT-like"/>
    <property type="match status" value="1"/>
</dbReference>
<evidence type="ECO:0000256" key="10">
    <source>
        <dbReference type="ARBA" id="ARBA00022824"/>
    </source>
</evidence>
<evidence type="ECO:0000256" key="5">
    <source>
        <dbReference type="ARBA" id="ARBA00013244"/>
    </source>
</evidence>
<evidence type="ECO:0000256" key="1">
    <source>
        <dbReference type="ARBA" id="ARBA00004477"/>
    </source>
</evidence>
<comment type="subcellular location">
    <subcellularLocation>
        <location evidence="1">Endoplasmic reticulum membrane</location>
        <topology evidence="1">Multi-pass membrane protein</topology>
    </subcellularLocation>
</comment>
<feature type="region of interest" description="Disordered" evidence="16">
    <location>
        <begin position="59"/>
        <end position="162"/>
    </location>
</feature>
<feature type="compositionally biased region" description="Polar residues" evidence="16">
    <location>
        <begin position="21"/>
        <end position="33"/>
    </location>
</feature>
<evidence type="ECO:0000256" key="7">
    <source>
        <dbReference type="ARBA" id="ARBA00022679"/>
    </source>
</evidence>
<evidence type="ECO:0000256" key="3">
    <source>
        <dbReference type="ARBA" id="ARBA00005189"/>
    </source>
</evidence>
<evidence type="ECO:0000256" key="6">
    <source>
        <dbReference type="ARBA" id="ARBA00022516"/>
    </source>
</evidence>
<sequence>MTIPLEPHLPSSSSTSSTSSLNASINFNNNRMSPVSSADVLATAPLRGPLEPNAFELEEVEPSSATITPAELALGREDRLRRRSQYKRGVSTNTSSASSSSFQVEDDTTEESSEDRMGAGRAIGTRSRRNKKVNDDDDDEVYGVDHEHGRGHGHHRSGSGLSEARRMVKERIKSPLISGMKLEDLRDQLEIGIEKKFAPLNIPPHRRLQTAAVALWALFLPLCIILLLLTLSFPPFWLLLIPYFIFIRFDTAPDNGGRAQEWARRGFLWRYFAQYYPCSIVKEADLPPDRPYLFGYHPHGIIGMGAFATFATEGTHFSEYFPGIKPHLLTLESNFKIPFYRELIMIHGVGSVAKKSCANVLAQGPGSAITIVIGGAAESLSAHPGTADLTLKKRFGFVKMAIKAGADLVPVFSFGENDIYEQMANAKGSWVYKIQRKFQKVFGFTLPLFYGRGLFNYNYGLMPFRHPIVSVIGTPIHTTRDSHPSEEYIQEVQRQYIDELMRIWDKYKDLYAKGRTRELTLVE</sequence>
<keyword evidence="8 17" id="KW-0812">Transmembrane</keyword>
<evidence type="ECO:0000256" key="2">
    <source>
        <dbReference type="ARBA" id="ARBA00004771"/>
    </source>
</evidence>
<feature type="compositionally biased region" description="Low complexity" evidence="16">
    <location>
        <begin position="11"/>
        <end position="20"/>
    </location>
</feature>
<evidence type="ECO:0000256" key="17">
    <source>
        <dbReference type="SAM" id="Phobius"/>
    </source>
</evidence>
<feature type="transmembrane region" description="Helical" evidence="17">
    <location>
        <begin position="213"/>
        <end position="246"/>
    </location>
</feature>
<evidence type="ECO:0000256" key="14">
    <source>
        <dbReference type="ARBA" id="ARBA00023315"/>
    </source>
</evidence>
<name>A0AAJ8LKW0_9TREE</name>
<keyword evidence="10" id="KW-0256">Endoplasmic reticulum</keyword>